<evidence type="ECO:0000313" key="1">
    <source>
        <dbReference type="EMBL" id="ADU22963.1"/>
    </source>
</evidence>
<evidence type="ECO:0000313" key="2">
    <source>
        <dbReference type="Proteomes" id="UP000006919"/>
    </source>
</evidence>
<organism evidence="1 2">
    <name type="scientific">Ruminococcus albus (strain ATCC 27210 / DSM 20455 / JCM 14654 / NCDO 2250 / 7)</name>
    <dbReference type="NCBI Taxonomy" id="697329"/>
    <lineage>
        <taxon>Bacteria</taxon>
        <taxon>Bacillati</taxon>
        <taxon>Bacillota</taxon>
        <taxon>Clostridia</taxon>
        <taxon>Eubacteriales</taxon>
        <taxon>Oscillospiraceae</taxon>
        <taxon>Ruminococcus</taxon>
    </lineage>
</organism>
<dbReference type="KEGG" id="ral:Rumal_2483"/>
<dbReference type="Proteomes" id="UP000006919">
    <property type="component" value="Chromosome"/>
</dbReference>
<protein>
    <submittedName>
        <fullName evidence="1">Uncharacterized protein</fullName>
    </submittedName>
</protein>
<accession>E6UEW4</accession>
<name>E6UEW4_RUMA7</name>
<sequence>MNIPFYIQRKTAKSCTFLYNFCRNMSGLNIKSFVCTTCGCRVCMNCTVNMEWFMNCLTCSLPYVEASVPELTKHKKNVKIDYI</sequence>
<proteinExistence type="predicted"/>
<reference evidence="1 2" key="1">
    <citation type="journal article" date="2011" name="J. Bacteriol.">
        <title>Complete genome of the cellulolytic ruminal bacterium Ruminococcus albus 7.</title>
        <authorList>
            <person name="Suen G."/>
            <person name="Stevenson D.M."/>
            <person name="Bruce D.C."/>
            <person name="Chertkov O."/>
            <person name="Copeland A."/>
            <person name="Cheng J.F."/>
            <person name="Detter C."/>
            <person name="Detter J.C."/>
            <person name="Goodwin L.A."/>
            <person name="Han C.S."/>
            <person name="Hauser L.J."/>
            <person name="Ivanova N.N."/>
            <person name="Kyrpides N.C."/>
            <person name="Land M.L."/>
            <person name="Lapidus A."/>
            <person name="Lucas S."/>
            <person name="Ovchinnikova G."/>
            <person name="Pitluck S."/>
            <person name="Tapia R."/>
            <person name="Woyke T."/>
            <person name="Boyum J."/>
            <person name="Mead D."/>
            <person name="Weimer P.J."/>
        </authorList>
    </citation>
    <scope>NUCLEOTIDE SEQUENCE [LARGE SCALE GENOMIC DNA]</scope>
    <source>
        <strain evidence="2">ATCC 27210 / DSM 20455 / JCM 14654 / NCDO 2250 / 7</strain>
    </source>
</reference>
<dbReference type="EMBL" id="CP002403">
    <property type="protein sequence ID" value="ADU22963.1"/>
    <property type="molecule type" value="Genomic_DNA"/>
</dbReference>
<gene>
    <name evidence="1" type="ordered locus">Rumal_2483</name>
</gene>
<dbReference type="STRING" id="697329.Rumal_2483"/>
<dbReference type="AlphaFoldDB" id="E6UEW4"/>
<dbReference type="HOGENOM" id="CLU_2540538_0_0_9"/>